<proteinExistence type="predicted"/>
<dbReference type="InterPro" id="IPR013783">
    <property type="entry name" value="Ig-like_fold"/>
</dbReference>
<dbReference type="AlphaFoldDB" id="A0A7V5Y046"/>
<name>A0A7V5Y046_UNCW3</name>
<organism evidence="1">
    <name type="scientific">candidate division WOR-3 bacterium</name>
    <dbReference type="NCBI Taxonomy" id="2052148"/>
    <lineage>
        <taxon>Bacteria</taxon>
        <taxon>Bacteria division WOR-3</taxon>
    </lineage>
</organism>
<sequence length="975" mass="110008">MRVIIFFLLLSLSFSQVLIWSDNMDNFPQNWTCGGVGDTWTKVSNRYHSSPYSVKGSKDNLYRNNVNIWMERSVNLANFYNGAVTFYIYQDLDTNDYIYFEYLVGDSWVTFWQANGSVGGFYQRVMSPIPNTATKIRFRLATDDSIVREGVYIDDVSVYGYRYDIGVTEIVAPKGIIDSGTTITPKAKVKNFGDILIPTCTVRMRIGSFYDNIQLVSNLSPGQEKTVNFANWQVRQRGTWAVNCSAYLRNDYNPNNNRKIETIFVRVRDVGVVSILSPTGIVDSGTTCLPQAKIKNYGNTVESLGVIFKIGSNYRDSLFLTLFGNKETTLSFASWLANQRGKHNVKCSLLINDFIPTNNYKGDSVFVRVFDVGIKEILQPTGIVDSGLVVNPLAKIKNYGNVNASFKSYFKIGNSYLDSLALNIPADKETIIAFSQWSANLRGKHLVKCTLLINDRFLENNRLIDSVFVRVLDVGVVEILSPKGIIDSGTTCLPQAKIKNYGNVDKEFPVLFKIGNHYQDTIFLFLNPEKETLLSFSQWSALIRGNHLVSCSLLTNDQRPDNNYQVDSVFVRVLDVGFIEIITPKGNIDSTGFLTPRGKIKNYGNSVVSLLARIRITGDSYYWEVDTVVDALLPNEQRIIAFPLWQVQKRGEYNVSCSTALISDQVPDNNKLSENFYIKVPDCGIITIYSPPEECDSNQVYPVSALVKNYGTDNEYFKIAFKIGDEYYSYRYLNLAPLETLTVLFDSWQPQRRDYVCSYCVIDSIGKDINPANDTVRSTHFVKVLDVGILRIISPSDSVSQGEIIPQIEVKNFGNVFANFLLRVAIYKNSLLVYSDSVFLTLSPYEIRIVSFASWQATEGDFRIVISLESNGDMTPENNILSKNFIVQSYEPWLLLRDIPRGSYKGVKNGAALAFGNNKVFAFKGNNTREFYSYSYATNSWEERKPLPAGDKGKNVKDGGGLAFVNLILIIFFLR</sequence>
<protein>
    <recommendedName>
        <fullName evidence="2">CARDB domain-containing protein</fullName>
    </recommendedName>
</protein>
<gene>
    <name evidence="1" type="ORF">ENV79_03955</name>
</gene>
<comment type="caution">
    <text evidence="1">The sequence shown here is derived from an EMBL/GenBank/DDBJ whole genome shotgun (WGS) entry which is preliminary data.</text>
</comment>
<accession>A0A7V5Y046</accession>
<dbReference type="EMBL" id="DTHS01000024">
    <property type="protein sequence ID" value="HHR48780.1"/>
    <property type="molecule type" value="Genomic_DNA"/>
</dbReference>
<evidence type="ECO:0008006" key="2">
    <source>
        <dbReference type="Google" id="ProtNLM"/>
    </source>
</evidence>
<dbReference type="Gene3D" id="2.60.40.10">
    <property type="entry name" value="Immunoglobulins"/>
    <property type="match status" value="1"/>
</dbReference>
<evidence type="ECO:0000313" key="1">
    <source>
        <dbReference type="EMBL" id="HHR48780.1"/>
    </source>
</evidence>
<reference evidence="1" key="1">
    <citation type="journal article" date="2020" name="mSystems">
        <title>Genome- and Community-Level Interaction Insights into Carbon Utilization and Element Cycling Functions of Hydrothermarchaeota in Hydrothermal Sediment.</title>
        <authorList>
            <person name="Zhou Z."/>
            <person name="Liu Y."/>
            <person name="Xu W."/>
            <person name="Pan J."/>
            <person name="Luo Z.H."/>
            <person name="Li M."/>
        </authorList>
    </citation>
    <scope>NUCLEOTIDE SEQUENCE [LARGE SCALE GENOMIC DNA]</scope>
    <source>
        <strain evidence="1">SpSt-791</strain>
    </source>
</reference>